<dbReference type="EMBL" id="CP008726">
    <property type="protein sequence ID" value="AIO67624.1"/>
    <property type="molecule type" value="Genomic_DNA"/>
</dbReference>
<reference evidence="2 3" key="1">
    <citation type="submission" date="2014-06" db="EMBL/GenBank/DDBJ databases">
        <authorList>
            <person name="Bishop-Lilly K.A."/>
            <person name="Broomall S.M."/>
            <person name="Chain P.S."/>
            <person name="Chertkov O."/>
            <person name="Coyne S.R."/>
            <person name="Daligault H.E."/>
            <person name="Davenport K.W."/>
            <person name="Erkkila T."/>
            <person name="Frey K.G."/>
            <person name="Gibbons H.S."/>
            <person name="Gu W."/>
            <person name="Jaissle J."/>
            <person name="Johnson S.L."/>
            <person name="Koroleva G.I."/>
            <person name="Ladner J.T."/>
            <person name="Lo C.-C."/>
            <person name="Minogue T.D."/>
            <person name="Munk C."/>
            <person name="Palacios G.F."/>
            <person name="Redden C.L."/>
            <person name="Rosenzweig C.N."/>
            <person name="Scholz M.B."/>
            <person name="Teshima H."/>
            <person name="Xu Y."/>
        </authorList>
    </citation>
    <scope>NUCLEOTIDE SEQUENCE [LARGE SCALE GENOMIC DNA]</scope>
    <source>
        <strain evidence="2 3">EO147</strain>
    </source>
</reference>
<dbReference type="Proteomes" id="UP000029424">
    <property type="component" value="Chromosome 1"/>
</dbReference>
<accession>A0AAI8FP00</accession>
<proteinExistence type="predicted"/>
<gene>
    <name evidence="2" type="ORF">DM82_1948</name>
</gene>
<sequence>MSNAPASWEPYRHRSEAEFHLSNFASKVLGQKAGVVFFDGVGASRLKSATPDANGNALDLVIAVSRPPMMPADPLSSATPQTIDQLSRQWAPRVSAARRAQSGPSLLGQRLSRARNVIEEHGTVFDSAAVAGGTFGVLAGVVSFAVILPGGVTLLPALGVAAGITSALLMLEDGRMVKYELTGDEVRKKQLGNAWHYKVIETVGPILILPDLIASGPRTLASLPGIARKVGEISEEAVQATKQLSAQRSAIDAFKSASLDNPNRALLQAQARQMEERASRFADAVREAQKKLMQARRELLLMRTIEAPAYMASIYGTSVYGIDPPDAVAHGTDRMQQHLGTGTRQDLDHPARLLVPDRPMTPPQPGTSAPILQFQVGVSHRPEATH</sequence>
<dbReference type="RefSeq" id="WP_010111081.1">
    <property type="nucleotide sequence ID" value="NZ_CP008726.1"/>
</dbReference>
<dbReference type="AlphaFoldDB" id="A0AAI8FP00"/>
<feature type="coiled-coil region" evidence="1">
    <location>
        <begin position="271"/>
        <end position="298"/>
    </location>
</feature>
<protein>
    <submittedName>
        <fullName evidence="2">Uncharacterized protein</fullName>
    </submittedName>
</protein>
<keyword evidence="1" id="KW-0175">Coiled coil</keyword>
<keyword evidence="3" id="KW-1185">Reference proteome</keyword>
<evidence type="ECO:0000256" key="1">
    <source>
        <dbReference type="SAM" id="Coils"/>
    </source>
</evidence>
<evidence type="ECO:0000313" key="2">
    <source>
        <dbReference type="EMBL" id="AIO67624.1"/>
    </source>
</evidence>
<dbReference type="KEGG" id="bok:DM82_1948"/>
<organism evidence="2 3">
    <name type="scientific">Burkholderia oklahomensis</name>
    <dbReference type="NCBI Taxonomy" id="342113"/>
    <lineage>
        <taxon>Bacteria</taxon>
        <taxon>Pseudomonadati</taxon>
        <taxon>Pseudomonadota</taxon>
        <taxon>Betaproteobacteria</taxon>
        <taxon>Burkholderiales</taxon>
        <taxon>Burkholderiaceae</taxon>
        <taxon>Burkholderia</taxon>
        <taxon>pseudomallei group</taxon>
    </lineage>
</organism>
<name>A0AAI8FP00_9BURK</name>
<evidence type="ECO:0000313" key="3">
    <source>
        <dbReference type="Proteomes" id="UP000029424"/>
    </source>
</evidence>